<sequence>MLLSTPPGTYHGFSTIWLKLPFQYHVRCKTNGD</sequence>
<protein>
    <submittedName>
        <fullName evidence="1">Uncharacterized protein</fullName>
    </submittedName>
</protein>
<dbReference type="AlphaFoldDB" id="A0A2P2QIR3"/>
<dbReference type="EMBL" id="GGEC01086387">
    <property type="protein sequence ID" value="MBX66871.1"/>
    <property type="molecule type" value="Transcribed_RNA"/>
</dbReference>
<accession>A0A2P2QIR3</accession>
<evidence type="ECO:0000313" key="1">
    <source>
        <dbReference type="EMBL" id="MBX66871.1"/>
    </source>
</evidence>
<name>A0A2P2QIR3_RHIMU</name>
<proteinExistence type="predicted"/>
<reference evidence="1" key="1">
    <citation type="submission" date="2018-02" db="EMBL/GenBank/DDBJ databases">
        <title>Rhizophora mucronata_Transcriptome.</title>
        <authorList>
            <person name="Meera S.P."/>
            <person name="Sreeshan A."/>
            <person name="Augustine A."/>
        </authorList>
    </citation>
    <scope>NUCLEOTIDE SEQUENCE</scope>
    <source>
        <tissue evidence="1">Leaf</tissue>
    </source>
</reference>
<organism evidence="1">
    <name type="scientific">Rhizophora mucronata</name>
    <name type="common">Asiatic mangrove</name>
    <dbReference type="NCBI Taxonomy" id="61149"/>
    <lineage>
        <taxon>Eukaryota</taxon>
        <taxon>Viridiplantae</taxon>
        <taxon>Streptophyta</taxon>
        <taxon>Embryophyta</taxon>
        <taxon>Tracheophyta</taxon>
        <taxon>Spermatophyta</taxon>
        <taxon>Magnoliopsida</taxon>
        <taxon>eudicotyledons</taxon>
        <taxon>Gunneridae</taxon>
        <taxon>Pentapetalae</taxon>
        <taxon>rosids</taxon>
        <taxon>fabids</taxon>
        <taxon>Malpighiales</taxon>
        <taxon>Rhizophoraceae</taxon>
        <taxon>Rhizophora</taxon>
    </lineage>
</organism>